<dbReference type="OrthoDB" id="9634157at2759"/>
<evidence type="ECO:0000313" key="7">
    <source>
        <dbReference type="RefSeq" id="XP_040492506.1"/>
    </source>
</evidence>
<dbReference type="KEGG" id="umr:103681310"/>
<comment type="subcellular location">
    <subcellularLocation>
        <location evidence="1">Nucleus</location>
    </subcellularLocation>
</comment>
<name>A0A8M1GA38_URSMA</name>
<evidence type="ECO:0000256" key="1">
    <source>
        <dbReference type="ARBA" id="ARBA00004123"/>
    </source>
</evidence>
<feature type="compositionally biased region" description="Basic and acidic residues" evidence="5">
    <location>
        <begin position="111"/>
        <end position="141"/>
    </location>
</feature>
<evidence type="ECO:0000256" key="2">
    <source>
        <dbReference type="ARBA" id="ARBA00007696"/>
    </source>
</evidence>
<keyword evidence="3" id="KW-0238">DNA-binding</keyword>
<gene>
    <name evidence="7" type="primary">LOC103681310</name>
</gene>
<dbReference type="Pfam" id="PF01101">
    <property type="entry name" value="HMG14_17"/>
    <property type="match status" value="1"/>
</dbReference>
<dbReference type="PANTHER" id="PTHR23087">
    <property type="entry name" value="NONHISTONE CHROMOSOMAL PROTEIN HMG"/>
    <property type="match status" value="1"/>
</dbReference>
<dbReference type="SMART" id="SM00527">
    <property type="entry name" value="HMG17"/>
    <property type="match status" value="1"/>
</dbReference>
<dbReference type="InterPro" id="IPR000079">
    <property type="entry name" value="HMGN_fam"/>
</dbReference>
<sequence>MKTLRAKEEGDKNIHGCRFLNEIGGLSPAGAGTGYSPTPLTISKRKVSSCEGAAKEEPKRRFLWLSAKPALAKVETKPKKAAGEGESSDKKVQTKGKRGAKGRQAEVANQEMKEDLPAENRETKNEESPASHEAGRKKPSD</sequence>
<organism evidence="6 7">
    <name type="scientific">Ursus maritimus</name>
    <name type="common">Polar bear</name>
    <name type="synonym">Thalarctos maritimus</name>
    <dbReference type="NCBI Taxonomy" id="29073"/>
    <lineage>
        <taxon>Eukaryota</taxon>
        <taxon>Metazoa</taxon>
        <taxon>Chordata</taxon>
        <taxon>Craniata</taxon>
        <taxon>Vertebrata</taxon>
        <taxon>Euteleostomi</taxon>
        <taxon>Mammalia</taxon>
        <taxon>Eutheria</taxon>
        <taxon>Laurasiatheria</taxon>
        <taxon>Carnivora</taxon>
        <taxon>Caniformia</taxon>
        <taxon>Ursidae</taxon>
        <taxon>Ursus</taxon>
    </lineage>
</organism>
<evidence type="ECO:0000256" key="4">
    <source>
        <dbReference type="ARBA" id="ARBA00023242"/>
    </source>
</evidence>
<dbReference type="PRINTS" id="PR00925">
    <property type="entry name" value="NONHISHMG17"/>
</dbReference>
<accession>A0A8M1GA38</accession>
<keyword evidence="6" id="KW-1185">Reference proteome</keyword>
<dbReference type="GO" id="GO:0031492">
    <property type="term" value="F:nucleosomal DNA binding"/>
    <property type="evidence" value="ECO:0007669"/>
    <property type="project" value="InterPro"/>
</dbReference>
<comment type="similarity">
    <text evidence="2">Belongs to the HMGN family.</text>
</comment>
<dbReference type="GO" id="GO:0000785">
    <property type="term" value="C:chromatin"/>
    <property type="evidence" value="ECO:0007669"/>
    <property type="project" value="InterPro"/>
</dbReference>
<evidence type="ECO:0000256" key="5">
    <source>
        <dbReference type="SAM" id="MobiDB-lite"/>
    </source>
</evidence>
<protein>
    <submittedName>
        <fullName evidence="7">Non-histone chromosomal protein HMG-14-like</fullName>
    </submittedName>
</protein>
<keyword evidence="4" id="KW-0539">Nucleus</keyword>
<proteinExistence type="inferred from homology"/>
<dbReference type="AlphaFoldDB" id="A0A8M1GA38"/>
<feature type="compositionally biased region" description="Basic and acidic residues" evidence="5">
    <location>
        <begin position="74"/>
        <end position="92"/>
    </location>
</feature>
<dbReference type="Proteomes" id="UP000261680">
    <property type="component" value="Unplaced"/>
</dbReference>
<feature type="region of interest" description="Disordered" evidence="5">
    <location>
        <begin position="68"/>
        <end position="141"/>
    </location>
</feature>
<dbReference type="GO" id="GO:0006325">
    <property type="term" value="P:chromatin organization"/>
    <property type="evidence" value="ECO:0007669"/>
    <property type="project" value="TreeGrafter"/>
</dbReference>
<reference evidence="7" key="1">
    <citation type="submission" date="2025-08" db="UniProtKB">
        <authorList>
            <consortium name="RefSeq"/>
        </authorList>
    </citation>
    <scope>IDENTIFICATION</scope>
    <source>
        <tissue evidence="7">Whole blood</tissue>
    </source>
</reference>
<dbReference type="PANTHER" id="PTHR23087:SF12">
    <property type="entry name" value="NON-HISTONE CHROMOSOMAL PROTEIN HMG-14"/>
    <property type="match status" value="1"/>
</dbReference>
<dbReference type="GO" id="GO:0005634">
    <property type="term" value="C:nucleus"/>
    <property type="evidence" value="ECO:0007669"/>
    <property type="project" value="UniProtKB-SubCell"/>
</dbReference>
<dbReference type="RefSeq" id="XP_040492506.1">
    <property type="nucleotide sequence ID" value="XM_040636572.1"/>
</dbReference>
<dbReference type="GeneID" id="103681310"/>
<evidence type="ECO:0000256" key="3">
    <source>
        <dbReference type="ARBA" id="ARBA00023125"/>
    </source>
</evidence>
<evidence type="ECO:0000313" key="6">
    <source>
        <dbReference type="Proteomes" id="UP000261680"/>
    </source>
</evidence>